<dbReference type="Proteomes" id="UP000321306">
    <property type="component" value="Unassembled WGS sequence"/>
</dbReference>
<dbReference type="PANTHER" id="PTHR21666:SF270">
    <property type="entry name" value="MUREIN HYDROLASE ACTIVATOR ENVC"/>
    <property type="match status" value="1"/>
</dbReference>
<protein>
    <recommendedName>
        <fullName evidence="1">M23ase beta-sheet core domain-containing protein</fullName>
    </recommendedName>
</protein>
<comment type="caution">
    <text evidence="2">The sequence shown here is derived from an EMBL/GenBank/DDBJ whole genome shotgun (WGS) entry which is preliminary data.</text>
</comment>
<name>A0A511MY04_DEIC1</name>
<dbReference type="PANTHER" id="PTHR21666">
    <property type="entry name" value="PEPTIDASE-RELATED"/>
    <property type="match status" value="1"/>
</dbReference>
<dbReference type="AlphaFoldDB" id="A0A511MY04"/>
<evidence type="ECO:0000313" key="2">
    <source>
        <dbReference type="EMBL" id="GEM45241.1"/>
    </source>
</evidence>
<accession>A0A511MY04</accession>
<feature type="domain" description="M23ase beta-sheet core" evidence="1">
    <location>
        <begin position="49"/>
        <end position="129"/>
    </location>
</feature>
<evidence type="ECO:0000259" key="1">
    <source>
        <dbReference type="Pfam" id="PF01551"/>
    </source>
</evidence>
<keyword evidence="3" id="KW-1185">Reference proteome</keyword>
<dbReference type="Pfam" id="PF01551">
    <property type="entry name" value="Peptidase_M23"/>
    <property type="match status" value="1"/>
</dbReference>
<proteinExistence type="predicted"/>
<organism evidence="2 3">
    <name type="scientific">Deinococcus cellulosilyticus (strain DSM 18568 / NBRC 106333 / KACC 11606 / 5516J-15)</name>
    <dbReference type="NCBI Taxonomy" id="1223518"/>
    <lineage>
        <taxon>Bacteria</taxon>
        <taxon>Thermotogati</taxon>
        <taxon>Deinococcota</taxon>
        <taxon>Deinococci</taxon>
        <taxon>Deinococcales</taxon>
        <taxon>Deinococcaceae</taxon>
        <taxon>Deinococcus</taxon>
    </lineage>
</organism>
<sequence length="187" mass="21483">MRSEGKPQITAVYADRTYPTHLGYHTGWDCNYYYDWVKRKNIAGDGDLGLPFLAVADGEVKYISNHAGGLWGGLIVIWHEQYGIYSRYGHDLLEQDLIKVGDRVTAGQEIGRIGKGERGTFLAHLHIDFPRQIPGDERGAPFYAFWPGRNRDMCRTFFVDPSKLYQKFRAATPDMHDEMRLFTSAYR</sequence>
<dbReference type="GO" id="GO:0004222">
    <property type="term" value="F:metalloendopeptidase activity"/>
    <property type="evidence" value="ECO:0007669"/>
    <property type="project" value="TreeGrafter"/>
</dbReference>
<reference evidence="2 3" key="1">
    <citation type="submission" date="2019-07" db="EMBL/GenBank/DDBJ databases">
        <title>Whole genome shotgun sequence of Deinococcus cellulosilyticus NBRC 106333.</title>
        <authorList>
            <person name="Hosoyama A."/>
            <person name="Uohara A."/>
            <person name="Ohji S."/>
            <person name="Ichikawa N."/>
        </authorList>
    </citation>
    <scope>NUCLEOTIDE SEQUENCE [LARGE SCALE GENOMIC DNA]</scope>
    <source>
        <strain evidence="2 3">NBRC 106333</strain>
    </source>
</reference>
<dbReference type="SUPFAM" id="SSF51261">
    <property type="entry name" value="Duplicated hybrid motif"/>
    <property type="match status" value="1"/>
</dbReference>
<dbReference type="InterPro" id="IPR050570">
    <property type="entry name" value="Cell_wall_metabolism_enzyme"/>
</dbReference>
<dbReference type="EMBL" id="BJXB01000003">
    <property type="protein sequence ID" value="GEM45241.1"/>
    <property type="molecule type" value="Genomic_DNA"/>
</dbReference>
<dbReference type="CDD" id="cd12797">
    <property type="entry name" value="M23_peptidase"/>
    <property type="match status" value="1"/>
</dbReference>
<dbReference type="InterPro" id="IPR011055">
    <property type="entry name" value="Dup_hybrid_motif"/>
</dbReference>
<dbReference type="InterPro" id="IPR016047">
    <property type="entry name" value="M23ase_b-sheet_dom"/>
</dbReference>
<dbReference type="Gene3D" id="2.70.70.10">
    <property type="entry name" value="Glucose Permease (Domain IIA)"/>
    <property type="match status" value="1"/>
</dbReference>
<evidence type="ECO:0000313" key="3">
    <source>
        <dbReference type="Proteomes" id="UP000321306"/>
    </source>
</evidence>
<gene>
    <name evidence="2" type="ORF">DC3_08760</name>
</gene>